<organism evidence="1">
    <name type="scientific">bioreactor metagenome</name>
    <dbReference type="NCBI Taxonomy" id="1076179"/>
    <lineage>
        <taxon>unclassified sequences</taxon>
        <taxon>metagenomes</taxon>
        <taxon>ecological metagenomes</taxon>
    </lineage>
</organism>
<gene>
    <name evidence="1" type="ORF">SDC9_95286</name>
</gene>
<accession>A0A645A8F0</accession>
<dbReference type="EMBL" id="VSSQ01012152">
    <property type="protein sequence ID" value="MPM48561.1"/>
    <property type="molecule type" value="Genomic_DNA"/>
</dbReference>
<evidence type="ECO:0000313" key="1">
    <source>
        <dbReference type="EMBL" id="MPM48561.1"/>
    </source>
</evidence>
<dbReference type="AlphaFoldDB" id="A0A645A8F0"/>
<comment type="caution">
    <text evidence="1">The sequence shown here is derived from an EMBL/GenBank/DDBJ whole genome shotgun (WGS) entry which is preliminary data.</text>
</comment>
<proteinExistence type="predicted"/>
<protein>
    <submittedName>
        <fullName evidence="1">Uncharacterized protein</fullName>
    </submittedName>
</protein>
<name>A0A645A8F0_9ZZZZ</name>
<reference evidence="1" key="1">
    <citation type="submission" date="2019-08" db="EMBL/GenBank/DDBJ databases">
        <authorList>
            <person name="Kucharzyk K."/>
            <person name="Murdoch R.W."/>
            <person name="Higgins S."/>
            <person name="Loffler F."/>
        </authorList>
    </citation>
    <scope>NUCLEOTIDE SEQUENCE</scope>
</reference>
<sequence>MAHQHFVGITHRRQVVDLVPLLQQRKKIDELGVLLFTQIQPELLRTISQLFQQGRLTHAAASTEICPDRLMKSLKPPFFRCTSSNEMAAGVTPDMRDA</sequence>